<dbReference type="GeneID" id="19302516"/>
<dbReference type="AlphaFoldDB" id="S7PW12"/>
<name>S7PW12_GLOTA</name>
<keyword evidence="2" id="KW-1185">Reference proteome</keyword>
<reference evidence="1 2" key="1">
    <citation type="journal article" date="2012" name="Science">
        <title>The Paleozoic origin of enzymatic lignin decomposition reconstructed from 31 fungal genomes.</title>
        <authorList>
            <person name="Floudas D."/>
            <person name="Binder M."/>
            <person name="Riley R."/>
            <person name="Barry K."/>
            <person name="Blanchette R.A."/>
            <person name="Henrissat B."/>
            <person name="Martinez A.T."/>
            <person name="Otillar R."/>
            <person name="Spatafora J.W."/>
            <person name="Yadav J.S."/>
            <person name="Aerts A."/>
            <person name="Benoit I."/>
            <person name="Boyd A."/>
            <person name="Carlson A."/>
            <person name="Copeland A."/>
            <person name="Coutinho P.M."/>
            <person name="de Vries R.P."/>
            <person name="Ferreira P."/>
            <person name="Findley K."/>
            <person name="Foster B."/>
            <person name="Gaskell J."/>
            <person name="Glotzer D."/>
            <person name="Gorecki P."/>
            <person name="Heitman J."/>
            <person name="Hesse C."/>
            <person name="Hori C."/>
            <person name="Igarashi K."/>
            <person name="Jurgens J.A."/>
            <person name="Kallen N."/>
            <person name="Kersten P."/>
            <person name="Kohler A."/>
            <person name="Kuees U."/>
            <person name="Kumar T.K.A."/>
            <person name="Kuo A."/>
            <person name="LaButti K."/>
            <person name="Larrondo L.F."/>
            <person name="Lindquist E."/>
            <person name="Ling A."/>
            <person name="Lombard V."/>
            <person name="Lucas S."/>
            <person name="Lundell T."/>
            <person name="Martin R."/>
            <person name="McLaughlin D.J."/>
            <person name="Morgenstern I."/>
            <person name="Morin E."/>
            <person name="Murat C."/>
            <person name="Nagy L.G."/>
            <person name="Nolan M."/>
            <person name="Ohm R.A."/>
            <person name="Patyshakuliyeva A."/>
            <person name="Rokas A."/>
            <person name="Ruiz-Duenas F.J."/>
            <person name="Sabat G."/>
            <person name="Salamov A."/>
            <person name="Samejima M."/>
            <person name="Schmutz J."/>
            <person name="Slot J.C."/>
            <person name="St John F."/>
            <person name="Stenlid J."/>
            <person name="Sun H."/>
            <person name="Sun S."/>
            <person name="Syed K."/>
            <person name="Tsang A."/>
            <person name="Wiebenga A."/>
            <person name="Young D."/>
            <person name="Pisabarro A."/>
            <person name="Eastwood D.C."/>
            <person name="Martin F."/>
            <person name="Cullen D."/>
            <person name="Grigoriev I.V."/>
            <person name="Hibbett D.S."/>
        </authorList>
    </citation>
    <scope>NUCLEOTIDE SEQUENCE [LARGE SCALE GENOMIC DNA]</scope>
    <source>
        <strain evidence="1 2">ATCC 11539</strain>
    </source>
</reference>
<proteinExistence type="predicted"/>
<organism evidence="1 2">
    <name type="scientific">Gloeophyllum trabeum (strain ATCC 11539 / FP-39264 / Madison 617)</name>
    <name type="common">Brown rot fungus</name>
    <dbReference type="NCBI Taxonomy" id="670483"/>
    <lineage>
        <taxon>Eukaryota</taxon>
        <taxon>Fungi</taxon>
        <taxon>Dikarya</taxon>
        <taxon>Basidiomycota</taxon>
        <taxon>Agaricomycotina</taxon>
        <taxon>Agaricomycetes</taxon>
        <taxon>Gloeophyllales</taxon>
        <taxon>Gloeophyllaceae</taxon>
        <taxon>Gloeophyllum</taxon>
    </lineage>
</organism>
<dbReference type="KEGG" id="gtr:GLOTRDRAFT_132528"/>
<evidence type="ECO:0000313" key="1">
    <source>
        <dbReference type="EMBL" id="EPQ51708.1"/>
    </source>
</evidence>
<evidence type="ECO:0000313" key="2">
    <source>
        <dbReference type="Proteomes" id="UP000030669"/>
    </source>
</evidence>
<accession>S7PW12</accession>
<sequence length="292" mass="33721">MPTLRRVTTISLATLLGHERIQFHHLRSALEACPNLTNLIIKWNISWHQRLQESNSRPITLPHLKHFAWVDMPDMLGGGCRLDILFNDFLLPEVETITFRDATLFLLHEWATAVTPAKPHFTMAFVSRDGVPVNVGPLVPLSIGRPVVKFPRLSTFRFQGSLACLRDERDQEDFFATLSSVANIYLDASCVLDFLRSLVETINRHNVWPLHRRQQRRLIIPRWSSAIDYDELVSLLASPAARRQFSVLCTGQVDFERYCLPAIQMELRELVDIEFEEPDESLDWLDTRIVEH</sequence>
<gene>
    <name evidence="1" type="ORF">GLOTRDRAFT_132528</name>
</gene>
<dbReference type="Proteomes" id="UP000030669">
    <property type="component" value="Unassembled WGS sequence"/>
</dbReference>
<dbReference type="EMBL" id="KB469309">
    <property type="protein sequence ID" value="EPQ51708.1"/>
    <property type="molecule type" value="Genomic_DNA"/>
</dbReference>
<dbReference type="HOGENOM" id="CLU_953325_0_0_1"/>
<dbReference type="RefSeq" id="XP_007869619.1">
    <property type="nucleotide sequence ID" value="XM_007871428.1"/>
</dbReference>
<protein>
    <submittedName>
        <fullName evidence="1">Uncharacterized protein</fullName>
    </submittedName>
</protein>